<evidence type="ECO:0000313" key="2">
    <source>
        <dbReference type="EMBL" id="CAD9777347.1"/>
    </source>
</evidence>
<dbReference type="AlphaFoldDB" id="A0A7S2XH40"/>
<dbReference type="SUPFAM" id="SSF56112">
    <property type="entry name" value="Protein kinase-like (PK-like)"/>
    <property type="match status" value="1"/>
</dbReference>
<dbReference type="EMBL" id="HBHP01034720">
    <property type="protein sequence ID" value="CAD9777347.1"/>
    <property type="molecule type" value="Transcribed_RNA"/>
</dbReference>
<dbReference type="InterPro" id="IPR001245">
    <property type="entry name" value="Ser-Thr/Tyr_kinase_cat_dom"/>
</dbReference>
<gene>
    <name evidence="2" type="ORF">LSP00402_LOCUS21363</name>
</gene>
<sequence>MFGVTLWEILTKGEKPYGETKMTTETSYDPAVYATTKTPLHHTMIGIAKGHTKLQVPSSATTSQSKMVKVCLSYEPEKRPSLDKLAAILGLVLPPMKQKGQQRGQPQQQQQQ</sequence>
<proteinExistence type="predicted"/>
<reference evidence="2" key="1">
    <citation type="submission" date="2021-01" db="EMBL/GenBank/DDBJ databases">
        <authorList>
            <person name="Corre E."/>
            <person name="Pelletier E."/>
            <person name="Niang G."/>
            <person name="Scheremetjew M."/>
            <person name="Finn R."/>
            <person name="Kale V."/>
            <person name="Holt S."/>
            <person name="Cochrane G."/>
            <person name="Meng A."/>
            <person name="Brown T."/>
            <person name="Cohen L."/>
        </authorList>
    </citation>
    <scope>NUCLEOTIDE SEQUENCE</scope>
    <source>
        <strain evidence="2">CCMP622</strain>
    </source>
</reference>
<dbReference type="Pfam" id="PF07714">
    <property type="entry name" value="PK_Tyr_Ser-Thr"/>
    <property type="match status" value="1"/>
</dbReference>
<dbReference type="GO" id="GO:0004672">
    <property type="term" value="F:protein kinase activity"/>
    <property type="evidence" value="ECO:0007669"/>
    <property type="project" value="InterPro"/>
</dbReference>
<protein>
    <recommendedName>
        <fullName evidence="1">Serine-threonine/tyrosine-protein kinase catalytic domain-containing protein</fullName>
    </recommendedName>
</protein>
<evidence type="ECO:0000259" key="1">
    <source>
        <dbReference type="Pfam" id="PF07714"/>
    </source>
</evidence>
<organism evidence="2">
    <name type="scientific">Lotharella oceanica</name>
    <dbReference type="NCBI Taxonomy" id="641309"/>
    <lineage>
        <taxon>Eukaryota</taxon>
        <taxon>Sar</taxon>
        <taxon>Rhizaria</taxon>
        <taxon>Cercozoa</taxon>
        <taxon>Chlorarachniophyceae</taxon>
        <taxon>Lotharella</taxon>
    </lineage>
</organism>
<feature type="domain" description="Serine-threonine/tyrosine-protein kinase catalytic" evidence="1">
    <location>
        <begin position="1"/>
        <end position="87"/>
    </location>
</feature>
<name>A0A7S2XH40_9EUKA</name>
<dbReference type="Gene3D" id="1.10.510.10">
    <property type="entry name" value="Transferase(Phosphotransferase) domain 1"/>
    <property type="match status" value="1"/>
</dbReference>
<dbReference type="InterPro" id="IPR011009">
    <property type="entry name" value="Kinase-like_dom_sf"/>
</dbReference>
<accession>A0A7S2XH40</accession>